<dbReference type="RefSeq" id="WP_176951537.1">
    <property type="nucleotide sequence ID" value="NZ_JABXYK010000014.1"/>
</dbReference>
<dbReference type="PROSITE" id="PS50234">
    <property type="entry name" value="VWFA"/>
    <property type="match status" value="1"/>
</dbReference>
<dbReference type="EMBL" id="JABXYK010000014">
    <property type="protein sequence ID" value="NVP57569.1"/>
    <property type="molecule type" value="Genomic_DNA"/>
</dbReference>
<sequence>MRAPFAHLPALGCALLLSAAPPTSRAGPCVDLALVLAVDGSGSITDAEFAFQQDAIAAALRAPDVRRAMHEAGVVALGAVFWGDGEFPVQAIGWHVVLRGAGGEALASRIENTPRLVFGNTDIGNGLWSALDMLAEPAMCAVRSVVNVSGDGIETIAPKRRRVVSLPAARERAMTMGVTVNALTVSNDVPGLASYYAGSVIAGRGAFVMDVRNNDDFAAAIKRKLIREILPQSVASLGDGAR</sequence>
<dbReference type="Gene3D" id="3.40.50.410">
    <property type="entry name" value="von Willebrand factor, type A domain"/>
    <property type="match status" value="1"/>
</dbReference>
<dbReference type="InterPro" id="IPR010607">
    <property type="entry name" value="DUF1194"/>
</dbReference>
<dbReference type="InterPro" id="IPR036465">
    <property type="entry name" value="vWFA_dom_sf"/>
</dbReference>
<comment type="caution">
    <text evidence="3">The sequence shown here is derived from an EMBL/GenBank/DDBJ whole genome shotgun (WGS) entry which is preliminary data.</text>
</comment>
<proteinExistence type="predicted"/>
<dbReference type="InterPro" id="IPR002035">
    <property type="entry name" value="VWF_A"/>
</dbReference>
<reference evidence="3 4" key="1">
    <citation type="submission" date="2020-06" db="EMBL/GenBank/DDBJ databases">
        <title>Rhizobium sp.nov. isolated from the tomato plant.</title>
        <authorList>
            <person name="Thin K.K."/>
            <person name="Zhang X."/>
            <person name="He S."/>
        </authorList>
    </citation>
    <scope>NUCLEOTIDE SEQUENCE [LARGE SCALE GENOMIC DNA]</scope>
    <source>
        <strain evidence="3 4">DBTS2</strain>
    </source>
</reference>
<dbReference type="Proteomes" id="UP000659172">
    <property type="component" value="Unassembled WGS sequence"/>
</dbReference>
<dbReference type="SUPFAM" id="SSF53300">
    <property type="entry name" value="vWA-like"/>
    <property type="match status" value="1"/>
</dbReference>
<dbReference type="Pfam" id="PF06707">
    <property type="entry name" value="DUF1194"/>
    <property type="match status" value="1"/>
</dbReference>
<gene>
    <name evidence="3" type="ORF">HV823_20115</name>
</gene>
<accession>A0ABX2QMM6</accession>
<evidence type="ECO:0000313" key="3">
    <source>
        <dbReference type="EMBL" id="NVP57569.1"/>
    </source>
</evidence>
<name>A0ABX2QMM6_9HYPH</name>
<protein>
    <submittedName>
        <fullName evidence="3">DUF1194 domain-containing protein</fullName>
    </submittedName>
</protein>
<feature type="chain" id="PRO_5046836621" evidence="1">
    <location>
        <begin position="27"/>
        <end position="242"/>
    </location>
</feature>
<organism evidence="3 4">
    <name type="scientific">Mycoplana rhizolycopersici</name>
    <dbReference type="NCBI Taxonomy" id="2746702"/>
    <lineage>
        <taxon>Bacteria</taxon>
        <taxon>Pseudomonadati</taxon>
        <taxon>Pseudomonadota</taxon>
        <taxon>Alphaproteobacteria</taxon>
        <taxon>Hyphomicrobiales</taxon>
        <taxon>Rhizobiaceae</taxon>
        <taxon>Mycoplana</taxon>
    </lineage>
</organism>
<keyword evidence="1" id="KW-0732">Signal</keyword>
<keyword evidence="4" id="KW-1185">Reference proteome</keyword>
<feature type="signal peptide" evidence="1">
    <location>
        <begin position="1"/>
        <end position="26"/>
    </location>
</feature>
<evidence type="ECO:0000259" key="2">
    <source>
        <dbReference type="PROSITE" id="PS50234"/>
    </source>
</evidence>
<evidence type="ECO:0000313" key="4">
    <source>
        <dbReference type="Proteomes" id="UP000659172"/>
    </source>
</evidence>
<feature type="domain" description="VWFA" evidence="2">
    <location>
        <begin position="33"/>
        <end position="229"/>
    </location>
</feature>
<evidence type="ECO:0000256" key="1">
    <source>
        <dbReference type="SAM" id="SignalP"/>
    </source>
</evidence>